<dbReference type="RefSeq" id="WP_216941674.1">
    <property type="nucleotide sequence ID" value="NZ_CP077062.1"/>
</dbReference>
<dbReference type="CDD" id="cd16936">
    <property type="entry name" value="HATPase_RsbW-like"/>
    <property type="match status" value="1"/>
</dbReference>
<reference evidence="2" key="1">
    <citation type="submission" date="2021-06" db="EMBL/GenBank/DDBJ databases">
        <title>Complete genome sequence of Nocardioides sp. G188.</title>
        <authorList>
            <person name="Im W.-T."/>
        </authorList>
    </citation>
    <scope>NUCLEOTIDE SEQUENCE</scope>
    <source>
        <strain evidence="2">G188</strain>
    </source>
</reference>
<dbReference type="Pfam" id="PF13581">
    <property type="entry name" value="HATPase_c_2"/>
    <property type="match status" value="1"/>
</dbReference>
<evidence type="ECO:0000313" key="2">
    <source>
        <dbReference type="EMBL" id="QWZ09828.1"/>
    </source>
</evidence>
<dbReference type="Proteomes" id="UP000683575">
    <property type="component" value="Chromosome"/>
</dbReference>
<keyword evidence="2" id="KW-0067">ATP-binding</keyword>
<dbReference type="EMBL" id="CP077062">
    <property type="protein sequence ID" value="QWZ09828.1"/>
    <property type="molecule type" value="Genomic_DNA"/>
</dbReference>
<gene>
    <name evidence="2" type="ORF">KRR39_08895</name>
</gene>
<sequence length="441" mass="46188">MDWLVSGQHPDVAGRAAALVGDHLRRHAADPGTVAQALRETEQLVSSALTPATAALRLRLDWTGALPTLAVGRLADAPAGTTDGAVVPVRERPAVDARVEGGVGPVDLAVERRVQEIFRAGPPPTPLVDVDPRRDGAAAVAVALVAAREAHPTVSGPQSSGLAGAILAQAAMDRETDLDAHEAAALIQELHAALGSDAQVEVSEDGVLEMSMTTCPFGPGVVNAPSLCHVTAGLAGQIAARVQGHATVLIDETRSLGDPGCHLHVRLEPAQEDVRGETHQWPTVATTRNEPTPHLDLSLSLPNESGSVPVVRRLAAQALRAFGVLGEDIDDVQLAITEACANVVDHANDADTYEVKVELAADRCAITVVDQGRGFDASAVAGPPALDSESGRGLMLMRALVDNVAFQSEPRAGALVHMVKTLRFDHEHPLWRDRDLPHTGT</sequence>
<feature type="domain" description="Histidine kinase/HSP90-like ATPase" evidence="1">
    <location>
        <begin position="302"/>
        <end position="420"/>
    </location>
</feature>
<keyword evidence="2" id="KW-0547">Nucleotide-binding</keyword>
<dbReference type="GO" id="GO:0005524">
    <property type="term" value="F:ATP binding"/>
    <property type="evidence" value="ECO:0007669"/>
    <property type="project" value="UniProtKB-KW"/>
</dbReference>
<dbReference type="AlphaFoldDB" id="A0A975T2T3"/>
<evidence type="ECO:0000259" key="1">
    <source>
        <dbReference type="Pfam" id="PF13581"/>
    </source>
</evidence>
<evidence type="ECO:0000313" key="3">
    <source>
        <dbReference type="Proteomes" id="UP000683575"/>
    </source>
</evidence>
<proteinExistence type="predicted"/>
<dbReference type="PANTHER" id="PTHR35526:SF3">
    <property type="entry name" value="ANTI-SIGMA-F FACTOR RSBW"/>
    <property type="match status" value="1"/>
</dbReference>
<dbReference type="InterPro" id="IPR003594">
    <property type="entry name" value="HATPase_dom"/>
</dbReference>
<name>A0A975T2T3_9ACTN</name>
<accession>A0A975T2T3</accession>
<dbReference type="PANTHER" id="PTHR35526">
    <property type="entry name" value="ANTI-SIGMA-F FACTOR RSBW-RELATED"/>
    <property type="match status" value="1"/>
</dbReference>
<dbReference type="InterPro" id="IPR050267">
    <property type="entry name" value="Anti-sigma-factor_SerPK"/>
</dbReference>
<keyword evidence="3" id="KW-1185">Reference proteome</keyword>
<dbReference type="KEGG" id="nps:KRR39_08895"/>
<protein>
    <submittedName>
        <fullName evidence="2">ATP-binding protein</fullName>
    </submittedName>
</protein>
<organism evidence="2 3">
    <name type="scientific">Nocardioides panacis</name>
    <dbReference type="NCBI Taxonomy" id="2849501"/>
    <lineage>
        <taxon>Bacteria</taxon>
        <taxon>Bacillati</taxon>
        <taxon>Actinomycetota</taxon>
        <taxon>Actinomycetes</taxon>
        <taxon>Propionibacteriales</taxon>
        <taxon>Nocardioidaceae</taxon>
        <taxon>Nocardioides</taxon>
    </lineage>
</organism>